<keyword evidence="5" id="KW-0472">Membrane</keyword>
<dbReference type="GO" id="GO:0016020">
    <property type="term" value="C:membrane"/>
    <property type="evidence" value="ECO:0007669"/>
    <property type="project" value="UniProtKB-SubCell"/>
</dbReference>
<reference evidence="6 7" key="1">
    <citation type="submission" date="2018-06" db="EMBL/GenBank/DDBJ databases">
        <title>A transcriptomic atlas of mushroom development highlights an independent origin of complex multicellularity.</title>
        <authorList>
            <consortium name="DOE Joint Genome Institute"/>
            <person name="Krizsan K."/>
            <person name="Almasi E."/>
            <person name="Merenyi Z."/>
            <person name="Sahu N."/>
            <person name="Viragh M."/>
            <person name="Koszo T."/>
            <person name="Mondo S."/>
            <person name="Kiss B."/>
            <person name="Balint B."/>
            <person name="Kues U."/>
            <person name="Barry K."/>
            <person name="Hegedus J.C."/>
            <person name="Henrissat B."/>
            <person name="Johnson J."/>
            <person name="Lipzen A."/>
            <person name="Ohm R."/>
            <person name="Nagy I."/>
            <person name="Pangilinan J."/>
            <person name="Yan J."/>
            <person name="Xiong Y."/>
            <person name="Grigoriev I.V."/>
            <person name="Hibbett D.S."/>
            <person name="Nagy L.G."/>
        </authorList>
    </citation>
    <scope>NUCLEOTIDE SEQUENCE [LARGE SCALE GENOMIC DNA]</scope>
    <source>
        <strain evidence="6 7">SZMC22713</strain>
    </source>
</reference>
<name>A0A4Y7PFZ7_9AGAM</name>
<dbReference type="PANTHER" id="PTHR43791:SF36">
    <property type="entry name" value="TRANSPORTER, PUTATIVE (AFU_ORTHOLOGUE AFUA_6G08340)-RELATED"/>
    <property type="match status" value="1"/>
</dbReference>
<dbReference type="STRING" id="50990.A0A4Y7PFZ7"/>
<evidence type="ECO:0000256" key="5">
    <source>
        <dbReference type="ARBA" id="ARBA00023136"/>
    </source>
</evidence>
<proteinExistence type="predicted"/>
<evidence type="ECO:0000313" key="7">
    <source>
        <dbReference type="Proteomes" id="UP000294933"/>
    </source>
</evidence>
<evidence type="ECO:0000256" key="2">
    <source>
        <dbReference type="ARBA" id="ARBA00022448"/>
    </source>
</evidence>
<dbReference type="VEuPathDB" id="FungiDB:BD410DRAFT_687284"/>
<evidence type="ECO:0000256" key="1">
    <source>
        <dbReference type="ARBA" id="ARBA00004141"/>
    </source>
</evidence>
<protein>
    <submittedName>
        <fullName evidence="6">Uncharacterized protein</fullName>
    </submittedName>
</protein>
<dbReference type="PANTHER" id="PTHR43791">
    <property type="entry name" value="PERMEASE-RELATED"/>
    <property type="match status" value="1"/>
</dbReference>
<dbReference type="EMBL" id="ML170415">
    <property type="protein sequence ID" value="TDL13978.1"/>
    <property type="molecule type" value="Genomic_DNA"/>
</dbReference>
<accession>A0A4Y7PFZ7</accession>
<dbReference type="OrthoDB" id="3055650at2759"/>
<sequence>PALTLKEEKNLYRKIDLRLMPILSLMYLCSFLDRGTAGNAKLAGLVTQLHLVGNQYNIA</sequence>
<evidence type="ECO:0000313" key="6">
    <source>
        <dbReference type="EMBL" id="TDL13978.1"/>
    </source>
</evidence>
<keyword evidence="7" id="KW-1185">Reference proteome</keyword>
<feature type="non-terminal residue" evidence="6">
    <location>
        <position position="59"/>
    </location>
</feature>
<organism evidence="6 7">
    <name type="scientific">Rickenella mellea</name>
    <dbReference type="NCBI Taxonomy" id="50990"/>
    <lineage>
        <taxon>Eukaryota</taxon>
        <taxon>Fungi</taxon>
        <taxon>Dikarya</taxon>
        <taxon>Basidiomycota</taxon>
        <taxon>Agaricomycotina</taxon>
        <taxon>Agaricomycetes</taxon>
        <taxon>Hymenochaetales</taxon>
        <taxon>Rickenellaceae</taxon>
        <taxon>Rickenella</taxon>
    </lineage>
</organism>
<feature type="non-terminal residue" evidence="6">
    <location>
        <position position="1"/>
    </location>
</feature>
<gene>
    <name evidence="6" type="ORF">BD410DRAFT_687284</name>
</gene>
<evidence type="ECO:0000256" key="3">
    <source>
        <dbReference type="ARBA" id="ARBA00022692"/>
    </source>
</evidence>
<comment type="subcellular location">
    <subcellularLocation>
        <location evidence="1">Membrane</location>
        <topology evidence="1">Multi-pass membrane protein</topology>
    </subcellularLocation>
</comment>
<evidence type="ECO:0000256" key="4">
    <source>
        <dbReference type="ARBA" id="ARBA00022989"/>
    </source>
</evidence>
<dbReference type="GO" id="GO:0022857">
    <property type="term" value="F:transmembrane transporter activity"/>
    <property type="evidence" value="ECO:0007669"/>
    <property type="project" value="TreeGrafter"/>
</dbReference>
<dbReference type="AlphaFoldDB" id="A0A4Y7PFZ7"/>
<keyword evidence="2" id="KW-0813">Transport</keyword>
<dbReference type="Proteomes" id="UP000294933">
    <property type="component" value="Unassembled WGS sequence"/>
</dbReference>
<keyword evidence="4" id="KW-1133">Transmembrane helix</keyword>
<keyword evidence="3" id="KW-0812">Transmembrane</keyword>